<keyword evidence="10 12" id="KW-0539">Nucleus</keyword>
<evidence type="ECO:0000256" key="11">
    <source>
        <dbReference type="ARBA" id="ARBA00023328"/>
    </source>
</evidence>
<evidence type="ECO:0000259" key="17">
    <source>
        <dbReference type="PROSITE" id="PS50280"/>
    </source>
</evidence>
<dbReference type="InterPro" id="IPR023780">
    <property type="entry name" value="Chromo_domain"/>
</dbReference>
<feature type="binding site" evidence="13">
    <location>
        <position position="415"/>
    </location>
    <ligand>
        <name>Zn(2+)</name>
        <dbReference type="ChEBI" id="CHEBI:29105"/>
        <label>3</label>
    </ligand>
</feature>
<feature type="binding site" evidence="13">
    <location>
        <position position="580"/>
    </location>
    <ligand>
        <name>Zn(2+)</name>
        <dbReference type="ChEBI" id="CHEBI:29105"/>
        <label>4</label>
    </ligand>
</feature>
<feature type="compositionally biased region" description="Basic and acidic residues" evidence="15">
    <location>
        <begin position="127"/>
        <end position="151"/>
    </location>
</feature>
<evidence type="ECO:0000256" key="7">
    <source>
        <dbReference type="ARBA" id="ARBA00022723"/>
    </source>
</evidence>
<dbReference type="InterPro" id="IPR001214">
    <property type="entry name" value="SET_dom"/>
</dbReference>
<feature type="domain" description="Post-SET" evidence="19">
    <location>
        <begin position="569"/>
        <end position="585"/>
    </location>
</feature>
<dbReference type="SUPFAM" id="SSF52540">
    <property type="entry name" value="P-loop containing nucleoside triphosphate hydrolases"/>
    <property type="match status" value="1"/>
</dbReference>
<feature type="binding site" evidence="13">
    <location>
        <position position="365"/>
    </location>
    <ligand>
        <name>Zn(2+)</name>
        <dbReference type="ChEBI" id="CHEBI:29105"/>
        <label>1</label>
    </ligand>
</feature>
<evidence type="ECO:0000313" key="20">
    <source>
        <dbReference type="EMBL" id="CAJ18348.1"/>
    </source>
</evidence>
<evidence type="ECO:0000256" key="8">
    <source>
        <dbReference type="ARBA" id="ARBA00022833"/>
    </source>
</evidence>
<dbReference type="SMART" id="SM00317">
    <property type="entry name" value="SET"/>
    <property type="match status" value="1"/>
</dbReference>
<accession>Q2PBA4</accession>
<keyword evidence="3" id="KW-0158">Chromosome</keyword>
<dbReference type="GO" id="GO:0000775">
    <property type="term" value="C:chromosome, centromeric region"/>
    <property type="evidence" value="ECO:0007669"/>
    <property type="project" value="UniProtKB-SubCell"/>
</dbReference>
<dbReference type="InterPro" id="IPR011381">
    <property type="entry name" value="H3-K9_MeTrfase_SUV39H1/2-like"/>
</dbReference>
<feature type="binding site" evidence="13">
    <location>
        <position position="365"/>
    </location>
    <ligand>
        <name>Zn(2+)</name>
        <dbReference type="ChEBI" id="CHEBI:29105"/>
        <label>2</label>
    </ligand>
</feature>
<feature type="binding site" evidence="13">
    <location>
        <position position="377"/>
    </location>
    <ligand>
        <name>Zn(2+)</name>
        <dbReference type="ChEBI" id="CHEBI:29105"/>
        <label>1</label>
    </ligand>
</feature>
<feature type="coiled-coil region" evidence="14">
    <location>
        <begin position="212"/>
        <end position="243"/>
    </location>
</feature>
<dbReference type="InterPro" id="IPR027417">
    <property type="entry name" value="P-loop_NTPase"/>
</dbReference>
<evidence type="ECO:0000256" key="2">
    <source>
        <dbReference type="ARBA" id="ARBA00004584"/>
    </source>
</evidence>
<dbReference type="Gene3D" id="2.170.270.10">
    <property type="entry name" value="SET domain"/>
    <property type="match status" value="1"/>
</dbReference>
<evidence type="ECO:0000259" key="19">
    <source>
        <dbReference type="PROSITE" id="PS50868"/>
    </source>
</evidence>
<evidence type="ECO:0000256" key="9">
    <source>
        <dbReference type="ARBA" id="ARBA00022853"/>
    </source>
</evidence>
<proteinExistence type="evidence at transcript level"/>
<keyword evidence="4 12" id="KW-0489">Methyltransferase</keyword>
<feature type="binding site" evidence="13">
    <location>
        <position position="378"/>
    </location>
    <ligand>
        <name>Zn(2+)</name>
        <dbReference type="ChEBI" id="CHEBI:29105"/>
        <label>2</label>
    </ligand>
</feature>
<feature type="binding site" evidence="13">
    <location>
        <position position="371"/>
    </location>
    <ligand>
        <name>Zn(2+)</name>
        <dbReference type="ChEBI" id="CHEBI:29105"/>
        <label>1</label>
    </ligand>
</feature>
<dbReference type="Gene3D" id="2.40.50.40">
    <property type="match status" value="1"/>
</dbReference>
<comment type="catalytic activity">
    <reaction evidence="12">
        <text>L-lysyl(9)-[histone H3] + 3 S-adenosyl-L-methionine = N(6),N(6),N(6)-trimethyl-L-lysyl(9)-[histone H3] + 3 S-adenosyl-L-homocysteine + 3 H(+)</text>
        <dbReference type="Rhea" id="RHEA:60276"/>
        <dbReference type="Rhea" id="RHEA-COMP:15538"/>
        <dbReference type="Rhea" id="RHEA-COMP:15546"/>
        <dbReference type="ChEBI" id="CHEBI:15378"/>
        <dbReference type="ChEBI" id="CHEBI:29969"/>
        <dbReference type="ChEBI" id="CHEBI:57856"/>
        <dbReference type="ChEBI" id="CHEBI:59789"/>
        <dbReference type="ChEBI" id="CHEBI:61961"/>
        <dbReference type="EC" id="2.1.1.355"/>
    </reaction>
</comment>
<feature type="domain" description="Chromo" evidence="16">
    <location>
        <begin position="168"/>
        <end position="227"/>
    </location>
</feature>
<dbReference type="PANTHER" id="PTHR46223:SF4">
    <property type="entry name" value="HISTONE-LYSINE N-METHYLTRANSFERASE-RELATED"/>
    <property type="match status" value="1"/>
</dbReference>
<dbReference type="InterPro" id="IPR003616">
    <property type="entry name" value="Post-SET_dom"/>
</dbReference>
<dbReference type="GO" id="GO:0008270">
    <property type="term" value="F:zinc ion binding"/>
    <property type="evidence" value="ECO:0007669"/>
    <property type="project" value="UniProtKB-UniRule"/>
</dbReference>
<dbReference type="PROSITE" id="PS50868">
    <property type="entry name" value="POST_SET"/>
    <property type="match status" value="1"/>
</dbReference>
<evidence type="ECO:0000256" key="5">
    <source>
        <dbReference type="ARBA" id="ARBA00022679"/>
    </source>
</evidence>
<keyword evidence="7 12" id="KW-0479">Metal-binding</keyword>
<dbReference type="PROSITE" id="PS00598">
    <property type="entry name" value="CHROMO_1"/>
    <property type="match status" value="1"/>
</dbReference>
<evidence type="ECO:0000256" key="6">
    <source>
        <dbReference type="ARBA" id="ARBA00022691"/>
    </source>
</evidence>
<dbReference type="SUPFAM" id="SSF82199">
    <property type="entry name" value="SET domain"/>
    <property type="match status" value="1"/>
</dbReference>
<evidence type="ECO:0000256" key="12">
    <source>
        <dbReference type="PIRNR" id="PIRNR009343"/>
    </source>
</evidence>
<dbReference type="InterPro" id="IPR046341">
    <property type="entry name" value="SET_dom_sf"/>
</dbReference>
<evidence type="ECO:0000256" key="15">
    <source>
        <dbReference type="SAM" id="MobiDB-lite"/>
    </source>
</evidence>
<dbReference type="InterPro" id="IPR023779">
    <property type="entry name" value="Chromodomain_CS"/>
</dbReference>
<name>Q2PBA4_ENACY</name>
<feature type="binding site" evidence="13">
    <location>
        <position position="411"/>
    </location>
    <ligand>
        <name>Zn(2+)</name>
        <dbReference type="ChEBI" id="CHEBI:29105"/>
        <label>3</label>
    </ligand>
</feature>
<evidence type="ECO:0000256" key="1">
    <source>
        <dbReference type="ARBA" id="ARBA00004123"/>
    </source>
</evidence>
<dbReference type="InterPro" id="IPR016197">
    <property type="entry name" value="Chromo-like_dom_sf"/>
</dbReference>
<dbReference type="AlphaFoldDB" id="Q2PBA4"/>
<keyword evidence="5 12" id="KW-0808">Transferase</keyword>
<feature type="binding site" evidence="13">
    <location>
        <position position="409"/>
    </location>
    <ligand>
        <name>Zn(2+)</name>
        <dbReference type="ChEBI" id="CHEBI:29105"/>
        <label>2</label>
    </ligand>
</feature>
<evidence type="ECO:0000256" key="4">
    <source>
        <dbReference type="ARBA" id="ARBA00022603"/>
    </source>
</evidence>
<dbReference type="GO" id="GO:0140949">
    <property type="term" value="F:histone H3K9 trimethyltransferase activity"/>
    <property type="evidence" value="ECO:0007669"/>
    <property type="project" value="UniProtKB-EC"/>
</dbReference>
<dbReference type="EC" id="2.1.1.355" evidence="12"/>
<feature type="region of interest" description="Disordered" evidence="15">
    <location>
        <begin position="127"/>
        <end position="164"/>
    </location>
</feature>
<dbReference type="InterPro" id="IPR000953">
    <property type="entry name" value="Chromo/chromo_shadow_dom"/>
</dbReference>
<dbReference type="PROSITE" id="PS50280">
    <property type="entry name" value="SET"/>
    <property type="match status" value="1"/>
</dbReference>
<dbReference type="SMART" id="SM00298">
    <property type="entry name" value="CHROMO"/>
    <property type="match status" value="1"/>
</dbReference>
<dbReference type="CDD" id="cd00024">
    <property type="entry name" value="CD_CSD"/>
    <property type="match status" value="1"/>
</dbReference>
<dbReference type="PROSITE" id="PS50013">
    <property type="entry name" value="CHROMO_2"/>
    <property type="match status" value="1"/>
</dbReference>
<feature type="binding site" evidence="13">
    <location>
        <position position="367"/>
    </location>
    <ligand>
        <name>Zn(2+)</name>
        <dbReference type="ChEBI" id="CHEBI:29105"/>
        <label>1</label>
    </ligand>
</feature>
<dbReference type="CDD" id="cd10542">
    <property type="entry name" value="SET_SUV39H"/>
    <property type="match status" value="1"/>
</dbReference>
<dbReference type="Gene3D" id="3.40.50.300">
    <property type="entry name" value="P-loop containing nucleotide triphosphate hydrolases"/>
    <property type="match status" value="1"/>
</dbReference>
<feature type="binding site" evidence="13">
    <location>
        <position position="573"/>
    </location>
    <ligand>
        <name>Zn(2+)</name>
        <dbReference type="ChEBI" id="CHEBI:29105"/>
        <label>4</label>
    </ligand>
</feature>
<dbReference type="Pfam" id="PF00856">
    <property type="entry name" value="SET"/>
    <property type="match status" value="1"/>
</dbReference>
<dbReference type="GO" id="GO:0005634">
    <property type="term" value="C:nucleus"/>
    <property type="evidence" value="ECO:0007669"/>
    <property type="project" value="UniProtKB-SubCell"/>
</dbReference>
<dbReference type="EMBL" id="AM050266">
    <property type="protein sequence ID" value="CAJ18348.1"/>
    <property type="molecule type" value="mRNA"/>
</dbReference>
<evidence type="ECO:0000256" key="3">
    <source>
        <dbReference type="ARBA" id="ARBA00022454"/>
    </source>
</evidence>
<keyword evidence="9 12" id="KW-0156">Chromatin regulator</keyword>
<dbReference type="PROSITE" id="PS50867">
    <property type="entry name" value="PRE_SET"/>
    <property type="match status" value="1"/>
</dbReference>
<dbReference type="InterPro" id="IPR007728">
    <property type="entry name" value="Pre-SET_dom"/>
</dbReference>
<dbReference type="InterPro" id="IPR050973">
    <property type="entry name" value="H3K9_Histone-Lys_N-MTase"/>
</dbReference>
<feature type="binding site" evidence="13">
    <location>
        <position position="405"/>
    </location>
    <ligand>
        <name>Zn(2+)</name>
        <dbReference type="ChEBI" id="CHEBI:29105"/>
        <label>2</label>
    </ligand>
</feature>
<protein>
    <recommendedName>
        <fullName evidence="12">Histone-lysine N-methyltransferase</fullName>
        <ecNumber evidence="12">2.1.1.355</ecNumber>
    </recommendedName>
</protein>
<reference evidence="20" key="1">
    <citation type="journal article" date="2006" name="BMC Evol. Biol.">
        <title>The evolution of the histone methyltransferase gene Su(var)3-9 in metazoans includes a fusion with and a re-fission from a functionally unrelated gene.</title>
        <authorList>
            <person name="Krauss V."/>
            <person name="Fassl A."/>
            <person name="Fiebig P."/>
            <person name="Patties I."/>
            <person name="Sass H."/>
        </authorList>
    </citation>
    <scope>NUCLEOTIDE SEQUENCE</scope>
</reference>
<keyword evidence="8 12" id="KW-0862">Zinc</keyword>
<feature type="binding site" evidence="13">
    <location>
        <position position="405"/>
    </location>
    <ligand>
        <name>Zn(2+)</name>
        <dbReference type="ChEBI" id="CHEBI:29105"/>
        <label>3</label>
    </ligand>
</feature>
<dbReference type="Pfam" id="PF05033">
    <property type="entry name" value="Pre-SET"/>
    <property type="match status" value="1"/>
</dbReference>
<keyword evidence="6 12" id="KW-0949">S-adenosyl-L-methionine</keyword>
<feature type="domain" description="SET" evidence="17">
    <location>
        <begin position="426"/>
        <end position="554"/>
    </location>
</feature>
<dbReference type="PANTHER" id="PTHR46223">
    <property type="entry name" value="HISTONE-LYSINE N-METHYLTRANSFERASE SUV39H"/>
    <property type="match status" value="1"/>
</dbReference>
<comment type="subcellular location">
    <subcellularLocation>
        <location evidence="2">Chromosome</location>
        <location evidence="2">Centromere</location>
    </subcellularLocation>
    <subcellularLocation>
        <location evidence="1 12">Nucleus</location>
    </subcellularLocation>
</comment>
<dbReference type="Pfam" id="PF00385">
    <property type="entry name" value="Chromo"/>
    <property type="match status" value="1"/>
</dbReference>
<keyword evidence="14" id="KW-0175">Coiled coil</keyword>
<feature type="binding site" evidence="13">
    <location>
        <position position="514"/>
    </location>
    <ligand>
        <name>Zn(2+)</name>
        <dbReference type="ChEBI" id="CHEBI:29105"/>
        <label>4</label>
    </ligand>
</feature>
<evidence type="ECO:0000256" key="13">
    <source>
        <dbReference type="PIRSR" id="PIRSR009343-2"/>
    </source>
</evidence>
<comment type="similarity">
    <text evidence="12">Belongs to the class V-like SAM-binding methyltransferase superfamily. Histone-lysine methyltransferase family. Suvar3-9 subfamily.</text>
</comment>
<evidence type="ECO:0000259" key="16">
    <source>
        <dbReference type="PROSITE" id="PS50013"/>
    </source>
</evidence>
<organism evidence="20">
    <name type="scientific">Enallagma cyathigerum</name>
    <name type="common">Common blue damselfly</name>
    <name type="synonym">Agrion cyathigerum</name>
    <dbReference type="NCBI Taxonomy" id="79468"/>
    <lineage>
        <taxon>Eukaryota</taxon>
        <taxon>Metazoa</taxon>
        <taxon>Ecdysozoa</taxon>
        <taxon>Arthropoda</taxon>
        <taxon>Hexapoda</taxon>
        <taxon>Insecta</taxon>
        <taxon>Pterygota</taxon>
        <taxon>Palaeoptera</taxon>
        <taxon>Odonata</taxon>
        <taxon>Zygoptera</taxon>
        <taxon>Coenagrionidae</taxon>
        <taxon>Enallagma</taxon>
    </lineage>
</organism>
<keyword evidence="11" id="KW-0137">Centromere</keyword>
<gene>
    <name evidence="20" type="primary">su(var)3-9</name>
</gene>
<feature type="binding site" evidence="13">
    <location>
        <position position="371"/>
    </location>
    <ligand>
        <name>Zn(2+)</name>
        <dbReference type="ChEBI" id="CHEBI:29105"/>
        <label>3</label>
    </ligand>
</feature>
<sequence length="585" mass="66249">MAGGEGIMATTTQPKLSKQDLSNLDVTKLTRLSPEVISNQATINIGTIGHVAHGKLTVVKALSGVQTVRFKNELERNITIKLGKRGSGLQSSMGDAVTPREGEVAFPFDGLSTETAGAREFAENMDELPKKYLRQERNGRVQRDKSKENGRVKRKRRRRDSNVPEDEYEVEKILDYDYDYDAHWYLIKWKGWKSKFNTWEPLDNLENSQHLVEEFHKKADEQAEQIKKKQESLLNKAEELMVLHADINFSQVYLESLLKKLGNFPEIPSEDDLLQCYKVLKKKELKKMNRPHPILCNWALAKAREKQINELKVWEKEINEKCNDPAPIFVVNDIDLEGSPKQFNYINCYLPSSDVHIPSEPVIGCSCVNECSPRSGCCSAQAGANFAYSSQKKLRIAYGHPIYECNSRCACPPACPNRVVQLGREHPLCIFRTSTGCGWGVRAVQHIAKGSFICEYVGEVITSEEAEKRGREYDMVGRTYLFDLDYNQMGETDCMYTVDAAKSGNISHFINHSCDPNLQVYAVWIDCLDPNLPRLGLFSCRDIKPGEEVTFDYSPHQGCGKANKMSRARGTQCRCGAKSCRKVFM</sequence>
<dbReference type="SUPFAM" id="SSF54160">
    <property type="entry name" value="Chromo domain-like"/>
    <property type="match status" value="1"/>
</dbReference>
<feature type="domain" description="Pre-SET" evidence="18">
    <location>
        <begin position="363"/>
        <end position="423"/>
    </location>
</feature>
<dbReference type="GO" id="GO:0032259">
    <property type="term" value="P:methylation"/>
    <property type="evidence" value="ECO:0007669"/>
    <property type="project" value="UniProtKB-KW"/>
</dbReference>
<dbReference type="SMART" id="SM00468">
    <property type="entry name" value="PreSET"/>
    <property type="match status" value="1"/>
</dbReference>
<evidence type="ECO:0000259" key="18">
    <source>
        <dbReference type="PROSITE" id="PS50867"/>
    </source>
</evidence>
<evidence type="ECO:0000256" key="10">
    <source>
        <dbReference type="ARBA" id="ARBA00023242"/>
    </source>
</evidence>
<dbReference type="PIRSF" id="PIRSF009343">
    <property type="entry name" value="SUV39_SET"/>
    <property type="match status" value="1"/>
</dbReference>
<evidence type="ECO:0000256" key="14">
    <source>
        <dbReference type="SAM" id="Coils"/>
    </source>
</evidence>
<feature type="binding site" evidence="13">
    <location>
        <position position="575"/>
    </location>
    <ligand>
        <name>Zn(2+)</name>
        <dbReference type="ChEBI" id="CHEBI:29105"/>
        <label>4</label>
    </ligand>
</feature>